<feature type="transmembrane region" description="Helical" evidence="6">
    <location>
        <begin position="215"/>
        <end position="233"/>
    </location>
</feature>
<dbReference type="InterPro" id="IPR037185">
    <property type="entry name" value="EmrE-like"/>
</dbReference>
<dbReference type="PANTHER" id="PTHR22911">
    <property type="entry name" value="ACYL-MALONYL CONDENSING ENZYME-RELATED"/>
    <property type="match status" value="1"/>
</dbReference>
<accession>A0A1X7EMU4</accession>
<keyword evidence="3 6" id="KW-0812">Transmembrane</keyword>
<keyword evidence="5 6" id="KW-0472">Membrane</keyword>
<dbReference type="PANTHER" id="PTHR22911:SF6">
    <property type="entry name" value="SOLUTE CARRIER FAMILY 35 MEMBER G1"/>
    <property type="match status" value="1"/>
</dbReference>
<feature type="domain" description="EamA" evidence="7">
    <location>
        <begin position="159"/>
        <end position="286"/>
    </location>
</feature>
<evidence type="ECO:0000256" key="2">
    <source>
        <dbReference type="ARBA" id="ARBA00009853"/>
    </source>
</evidence>
<evidence type="ECO:0000259" key="7">
    <source>
        <dbReference type="Pfam" id="PF00892"/>
    </source>
</evidence>
<feature type="transmembrane region" description="Helical" evidence="6">
    <location>
        <begin position="20"/>
        <end position="40"/>
    </location>
</feature>
<feature type="transmembrane region" description="Helical" evidence="6">
    <location>
        <begin position="46"/>
        <end position="64"/>
    </location>
</feature>
<name>A0A1X7EMU4_9PROT</name>
<dbReference type="InterPro" id="IPR000620">
    <property type="entry name" value="EamA_dom"/>
</dbReference>
<protein>
    <submittedName>
        <fullName evidence="8">Permease of the drug/metabolite transporter (DMT) superfamily</fullName>
    </submittedName>
</protein>
<dbReference type="GO" id="GO:0016020">
    <property type="term" value="C:membrane"/>
    <property type="evidence" value="ECO:0007669"/>
    <property type="project" value="UniProtKB-SubCell"/>
</dbReference>
<feature type="transmembrane region" description="Helical" evidence="6">
    <location>
        <begin position="156"/>
        <end position="175"/>
    </location>
</feature>
<reference evidence="8 9" key="1">
    <citation type="submission" date="2017-04" db="EMBL/GenBank/DDBJ databases">
        <authorList>
            <person name="Afonso C.L."/>
            <person name="Miller P.J."/>
            <person name="Scott M.A."/>
            <person name="Spackman E."/>
            <person name="Goraichik I."/>
            <person name="Dimitrov K.M."/>
            <person name="Suarez D.L."/>
            <person name="Swayne D.E."/>
        </authorList>
    </citation>
    <scope>NUCLEOTIDE SEQUENCE [LARGE SCALE GENOMIC DNA]</scope>
    <source>
        <strain evidence="8 9">A2P</strain>
    </source>
</reference>
<feature type="transmembrane region" description="Helical" evidence="6">
    <location>
        <begin position="269"/>
        <end position="288"/>
    </location>
</feature>
<comment type="subcellular location">
    <subcellularLocation>
        <location evidence="1">Membrane</location>
        <topology evidence="1">Multi-pass membrane protein</topology>
    </subcellularLocation>
</comment>
<feature type="transmembrane region" description="Helical" evidence="6">
    <location>
        <begin position="108"/>
        <end position="125"/>
    </location>
</feature>
<evidence type="ECO:0000256" key="3">
    <source>
        <dbReference type="ARBA" id="ARBA00022692"/>
    </source>
</evidence>
<comment type="similarity">
    <text evidence="2">Belongs to the drug/metabolite transporter (DMT) superfamily. 10 TMS drug/metabolite exporter (DME) (TC 2.A.7.3) family.</text>
</comment>
<evidence type="ECO:0000256" key="1">
    <source>
        <dbReference type="ARBA" id="ARBA00004141"/>
    </source>
</evidence>
<dbReference type="STRING" id="286727.SAMN02982917_1856"/>
<feature type="transmembrane region" description="Helical" evidence="6">
    <location>
        <begin position="245"/>
        <end position="263"/>
    </location>
</feature>
<feature type="transmembrane region" description="Helical" evidence="6">
    <location>
        <begin position="187"/>
        <end position="209"/>
    </location>
</feature>
<evidence type="ECO:0000256" key="4">
    <source>
        <dbReference type="ARBA" id="ARBA00022989"/>
    </source>
</evidence>
<evidence type="ECO:0000313" key="8">
    <source>
        <dbReference type="EMBL" id="SMF36265.1"/>
    </source>
</evidence>
<dbReference type="EMBL" id="FXAK01000002">
    <property type="protein sequence ID" value="SMF36265.1"/>
    <property type="molecule type" value="Genomic_DNA"/>
</dbReference>
<feature type="transmembrane region" description="Helical" evidence="6">
    <location>
        <begin position="76"/>
        <end position="96"/>
    </location>
</feature>
<dbReference type="Pfam" id="PF00892">
    <property type="entry name" value="EamA"/>
    <property type="match status" value="2"/>
</dbReference>
<evidence type="ECO:0000256" key="6">
    <source>
        <dbReference type="SAM" id="Phobius"/>
    </source>
</evidence>
<dbReference type="AlphaFoldDB" id="A0A1X7EMU4"/>
<proteinExistence type="inferred from homology"/>
<dbReference type="Proteomes" id="UP000192936">
    <property type="component" value="Unassembled WGS sequence"/>
</dbReference>
<evidence type="ECO:0000256" key="5">
    <source>
        <dbReference type="ARBA" id="ARBA00023136"/>
    </source>
</evidence>
<organism evidence="8 9">
    <name type="scientific">Azospirillum oryzae</name>
    <dbReference type="NCBI Taxonomy" id="286727"/>
    <lineage>
        <taxon>Bacteria</taxon>
        <taxon>Pseudomonadati</taxon>
        <taxon>Pseudomonadota</taxon>
        <taxon>Alphaproteobacteria</taxon>
        <taxon>Rhodospirillales</taxon>
        <taxon>Azospirillaceae</taxon>
        <taxon>Azospirillum</taxon>
    </lineage>
</organism>
<sequence>MVPFLSAGFARLTPNLRGAVWMIASAVCFTVMTVLVKRLAGYSPPLQLFFSQLAVVIGLTPTLIRKPGVLGSGQFMLLFGRAMTAVAGVLLSYYSFQELPLADANALSFTRALWMAPLGVVLLGERVGPGRAAALIAGFIGVLVVVNPSAQTEVGWPHAAAIGSALLFALTVVSIKLLAKQHGTFSLLCWSSILGFLLSIPPAILVWTWPTPGDAALFVVMGAASVGAQACYIKGMTCGNSVALAPLDYLRLIFAVIIGVCFFNEVPTLSMVAGGALIIVSTVSITLWEARTRSGHP</sequence>
<gene>
    <name evidence="8" type="ORF">SAMN02982917_1856</name>
</gene>
<dbReference type="SUPFAM" id="SSF103481">
    <property type="entry name" value="Multidrug resistance efflux transporter EmrE"/>
    <property type="match status" value="2"/>
</dbReference>
<dbReference type="RefSeq" id="WP_280174738.1">
    <property type="nucleotide sequence ID" value="NZ_FXAK01000002.1"/>
</dbReference>
<keyword evidence="4 6" id="KW-1133">Transmembrane helix</keyword>
<evidence type="ECO:0000313" key="9">
    <source>
        <dbReference type="Proteomes" id="UP000192936"/>
    </source>
</evidence>
<feature type="transmembrane region" description="Helical" evidence="6">
    <location>
        <begin position="132"/>
        <end position="150"/>
    </location>
</feature>
<feature type="domain" description="EamA" evidence="7">
    <location>
        <begin position="17"/>
        <end position="146"/>
    </location>
</feature>